<proteinExistence type="predicted"/>
<protein>
    <submittedName>
        <fullName evidence="1">Uncharacterized protein</fullName>
    </submittedName>
</protein>
<dbReference type="Proteomes" id="UP000574390">
    <property type="component" value="Unassembled WGS sequence"/>
</dbReference>
<organism evidence="1 2">
    <name type="scientific">Perkinsus olseni</name>
    <name type="common">Perkinsus atlanticus</name>
    <dbReference type="NCBI Taxonomy" id="32597"/>
    <lineage>
        <taxon>Eukaryota</taxon>
        <taxon>Sar</taxon>
        <taxon>Alveolata</taxon>
        <taxon>Perkinsozoa</taxon>
        <taxon>Perkinsea</taxon>
        <taxon>Perkinsida</taxon>
        <taxon>Perkinsidae</taxon>
        <taxon>Perkinsus</taxon>
    </lineage>
</organism>
<dbReference type="EMBL" id="JABANM010032079">
    <property type="protein sequence ID" value="KAF4703531.1"/>
    <property type="molecule type" value="Genomic_DNA"/>
</dbReference>
<evidence type="ECO:0000313" key="2">
    <source>
        <dbReference type="Proteomes" id="UP000574390"/>
    </source>
</evidence>
<evidence type="ECO:0000313" key="1">
    <source>
        <dbReference type="EMBL" id="KAF4703531.1"/>
    </source>
</evidence>
<accession>A0A7J6Q6B8</accession>
<dbReference type="AlphaFoldDB" id="A0A7J6Q6B8"/>
<comment type="caution">
    <text evidence="1">The sequence shown here is derived from an EMBL/GenBank/DDBJ whole genome shotgun (WGS) entry which is preliminary data.</text>
</comment>
<reference evidence="1 2" key="1">
    <citation type="submission" date="2020-04" db="EMBL/GenBank/DDBJ databases">
        <title>Perkinsus olseni comparative genomics.</title>
        <authorList>
            <person name="Bogema D.R."/>
        </authorList>
    </citation>
    <scope>NUCLEOTIDE SEQUENCE [LARGE SCALE GENOMIC DNA]</scope>
    <source>
        <strain evidence="1">ATCC PRA-205</strain>
    </source>
</reference>
<sequence>DYVRDLLQEVRLTTSPFICYSDASSGFGLGIAAPQQFTIPRLAGKLKLAPTTTHINLLEIIAAGAALESFRDYISTKPALIFVDSTTCESLIIRGSTISPILNIIGGKFWKRVAELGITTLFVAHVASKLNYADSLSRGGDLEEFDCDDYNSSYYALFIDLRHCSQLSFTMASTLWLNSTLGLQALLFHS</sequence>
<feature type="non-terminal residue" evidence="1">
    <location>
        <position position="190"/>
    </location>
</feature>
<feature type="non-terminal residue" evidence="1">
    <location>
        <position position="1"/>
    </location>
</feature>
<gene>
    <name evidence="1" type="ORF">FOZ62_009952</name>
</gene>
<name>A0A7J6Q6B8_PEROL</name>